<sequence length="218" mass="23359">MDTTTKVVSGQFFALDLTDPAWDTSNPPWRQVISSGIVPVTVLTASGYLASLSQGHKTITLLSTSSEVKKSITNFNIATGTWETIPVPVLMVNSYFGPLATTDSNTGLAYVPNGFADNKMVYNPLTRTATLLPMPPMLLSDWFPAVWSSVRGTIPALGESNKTMPGTTIRSCMVSVYNGSKIIHFGENTSPTTSMGTISILDDATMTWTQGPSIDPSL</sequence>
<name>A0AAD4D1Y4_9FUNG</name>
<comment type="caution">
    <text evidence="1">The sequence shown here is derived from an EMBL/GenBank/DDBJ whole genome shotgun (WGS) entry which is preliminary data.</text>
</comment>
<reference evidence="1" key="1">
    <citation type="journal article" date="2020" name="Fungal Divers.">
        <title>Resolving the Mortierellaceae phylogeny through synthesis of multi-gene phylogenetics and phylogenomics.</title>
        <authorList>
            <person name="Vandepol N."/>
            <person name="Liber J."/>
            <person name="Desiro A."/>
            <person name="Na H."/>
            <person name="Kennedy M."/>
            <person name="Barry K."/>
            <person name="Grigoriev I.V."/>
            <person name="Miller A.N."/>
            <person name="O'Donnell K."/>
            <person name="Stajich J.E."/>
            <person name="Bonito G."/>
        </authorList>
    </citation>
    <scope>NUCLEOTIDE SEQUENCE</scope>
    <source>
        <strain evidence="1">NRRL 28262</strain>
    </source>
</reference>
<keyword evidence="2" id="KW-1185">Reference proteome</keyword>
<organism evidence="1 2">
    <name type="scientific">Linnemannia exigua</name>
    <dbReference type="NCBI Taxonomy" id="604196"/>
    <lineage>
        <taxon>Eukaryota</taxon>
        <taxon>Fungi</taxon>
        <taxon>Fungi incertae sedis</taxon>
        <taxon>Mucoromycota</taxon>
        <taxon>Mortierellomycotina</taxon>
        <taxon>Mortierellomycetes</taxon>
        <taxon>Mortierellales</taxon>
        <taxon>Mortierellaceae</taxon>
        <taxon>Linnemannia</taxon>
    </lineage>
</organism>
<proteinExistence type="predicted"/>
<dbReference type="SUPFAM" id="SSF117281">
    <property type="entry name" value="Kelch motif"/>
    <property type="match status" value="1"/>
</dbReference>
<evidence type="ECO:0000313" key="2">
    <source>
        <dbReference type="Proteomes" id="UP001194580"/>
    </source>
</evidence>
<dbReference type="Proteomes" id="UP001194580">
    <property type="component" value="Unassembled WGS sequence"/>
</dbReference>
<dbReference type="Gene3D" id="2.120.10.80">
    <property type="entry name" value="Kelch-type beta propeller"/>
    <property type="match status" value="1"/>
</dbReference>
<dbReference type="EMBL" id="JAAAIL010002493">
    <property type="protein sequence ID" value="KAG0256850.1"/>
    <property type="molecule type" value="Genomic_DNA"/>
</dbReference>
<dbReference type="InterPro" id="IPR015915">
    <property type="entry name" value="Kelch-typ_b-propeller"/>
</dbReference>
<accession>A0AAD4D1Y4</accession>
<evidence type="ECO:0000313" key="1">
    <source>
        <dbReference type="EMBL" id="KAG0256850.1"/>
    </source>
</evidence>
<feature type="non-terminal residue" evidence="1">
    <location>
        <position position="218"/>
    </location>
</feature>
<gene>
    <name evidence="1" type="ORF">BGZ95_005391</name>
</gene>
<dbReference type="AlphaFoldDB" id="A0AAD4D1Y4"/>
<protein>
    <submittedName>
        <fullName evidence="1">Uncharacterized protein</fullName>
    </submittedName>
</protein>